<evidence type="ECO:0000256" key="4">
    <source>
        <dbReference type="ARBA" id="ARBA00022722"/>
    </source>
</evidence>
<keyword evidence="10" id="KW-0460">Magnesium</keyword>
<keyword evidence="2" id="KW-1188">Viral release from host cell</keyword>
<dbReference type="GO" id="GO:0005524">
    <property type="term" value="F:ATP binding"/>
    <property type="evidence" value="ECO:0007669"/>
    <property type="project" value="UniProtKB-KW"/>
</dbReference>
<evidence type="ECO:0000256" key="19">
    <source>
        <dbReference type="SAM" id="MobiDB-lite"/>
    </source>
</evidence>
<dbReference type="GO" id="GO:0015074">
    <property type="term" value="P:DNA integration"/>
    <property type="evidence" value="ECO:0007669"/>
    <property type="project" value="UniProtKB-KW"/>
</dbReference>
<keyword evidence="18" id="KW-0175">Coiled coil</keyword>
<accession>A0A699GIN8</accession>
<name>A0A699GIN8_TANCI</name>
<dbReference type="GO" id="GO:0006508">
    <property type="term" value="P:proteolysis"/>
    <property type="evidence" value="ECO:0007669"/>
    <property type="project" value="UniProtKB-KW"/>
</dbReference>
<evidence type="ECO:0000256" key="11">
    <source>
        <dbReference type="ARBA" id="ARBA00022908"/>
    </source>
</evidence>
<dbReference type="GO" id="GO:0003964">
    <property type="term" value="F:RNA-directed DNA polymerase activity"/>
    <property type="evidence" value="ECO:0007669"/>
    <property type="project" value="UniProtKB-KW"/>
</dbReference>
<keyword evidence="8" id="KW-0378">Hydrolase</keyword>
<keyword evidence="9" id="KW-0067">ATP-binding</keyword>
<keyword evidence="17" id="KW-0862">Zinc</keyword>
<keyword evidence="13" id="KW-0239">DNA-directed DNA polymerase</keyword>
<evidence type="ECO:0000256" key="9">
    <source>
        <dbReference type="ARBA" id="ARBA00022840"/>
    </source>
</evidence>
<evidence type="ECO:0000256" key="10">
    <source>
        <dbReference type="ARBA" id="ARBA00022842"/>
    </source>
</evidence>
<dbReference type="PROSITE" id="PS50994">
    <property type="entry name" value="INTEGRASE"/>
    <property type="match status" value="1"/>
</dbReference>
<keyword evidence="12" id="KW-0695">RNA-directed DNA polymerase</keyword>
<dbReference type="Pfam" id="PF22936">
    <property type="entry name" value="Pol_BBD"/>
    <property type="match status" value="1"/>
</dbReference>
<comment type="caution">
    <text evidence="22">The sequence shown here is derived from an EMBL/GenBank/DDBJ whole genome shotgun (WGS) entry which is preliminary data.</text>
</comment>
<keyword evidence="16" id="KW-0511">Multifunctional enzyme</keyword>
<feature type="region of interest" description="Disordered" evidence="19">
    <location>
        <begin position="1183"/>
        <end position="1217"/>
    </location>
</feature>
<keyword evidence="17" id="KW-0863">Zinc-finger</keyword>
<evidence type="ECO:0000256" key="14">
    <source>
        <dbReference type="ARBA" id="ARBA00023113"/>
    </source>
</evidence>
<dbReference type="CDD" id="cd09272">
    <property type="entry name" value="RNase_HI_RT_Ty1"/>
    <property type="match status" value="1"/>
</dbReference>
<evidence type="ECO:0000256" key="15">
    <source>
        <dbReference type="ARBA" id="ARBA00023172"/>
    </source>
</evidence>
<keyword evidence="13" id="KW-0548">Nucleotidyltransferase</keyword>
<dbReference type="InterPro" id="IPR013103">
    <property type="entry name" value="RVT_2"/>
</dbReference>
<dbReference type="PROSITE" id="PS50158">
    <property type="entry name" value="ZF_CCHC"/>
    <property type="match status" value="1"/>
</dbReference>
<dbReference type="PANTHER" id="PTHR42648:SF11">
    <property type="entry name" value="TRANSPOSON TY4-P GAG-POL POLYPROTEIN"/>
    <property type="match status" value="1"/>
</dbReference>
<evidence type="ECO:0000259" key="21">
    <source>
        <dbReference type="PROSITE" id="PS50994"/>
    </source>
</evidence>
<dbReference type="SMART" id="SM00343">
    <property type="entry name" value="ZnF_C2HC"/>
    <property type="match status" value="1"/>
</dbReference>
<keyword evidence="5" id="KW-0479">Metal-binding</keyword>
<feature type="compositionally biased region" description="Low complexity" evidence="19">
    <location>
        <begin position="1202"/>
        <end position="1217"/>
    </location>
</feature>
<evidence type="ECO:0000256" key="2">
    <source>
        <dbReference type="ARBA" id="ARBA00022612"/>
    </source>
</evidence>
<protein>
    <recommendedName>
        <fullName evidence="23">Retrovirus-related Pol polyprotein from transposon TNT 1-94</fullName>
    </recommendedName>
</protein>
<feature type="compositionally biased region" description="Basic residues" evidence="19">
    <location>
        <begin position="2119"/>
        <end position="2128"/>
    </location>
</feature>
<feature type="coiled-coil region" evidence="18">
    <location>
        <begin position="724"/>
        <end position="784"/>
    </location>
</feature>
<dbReference type="Gene3D" id="4.10.60.10">
    <property type="entry name" value="Zinc finger, CCHC-type"/>
    <property type="match status" value="1"/>
</dbReference>
<dbReference type="InterPro" id="IPR036875">
    <property type="entry name" value="Znf_CCHC_sf"/>
</dbReference>
<keyword evidence="3" id="KW-0645">Protease</keyword>
<keyword evidence="15" id="KW-0233">DNA recombination</keyword>
<feature type="compositionally biased region" description="Basic and acidic residues" evidence="19">
    <location>
        <begin position="1745"/>
        <end position="1761"/>
    </location>
</feature>
<keyword evidence="14" id="KW-0917">Virion maturation</keyword>
<dbReference type="Pfam" id="PF00098">
    <property type="entry name" value="zf-CCHC"/>
    <property type="match status" value="1"/>
</dbReference>
<dbReference type="GO" id="GO:0003676">
    <property type="term" value="F:nucleic acid binding"/>
    <property type="evidence" value="ECO:0007669"/>
    <property type="project" value="InterPro"/>
</dbReference>
<keyword evidence="7" id="KW-0255">Endonuclease</keyword>
<dbReference type="GO" id="GO:0004519">
    <property type="term" value="F:endonuclease activity"/>
    <property type="evidence" value="ECO:0007669"/>
    <property type="project" value="UniProtKB-KW"/>
</dbReference>
<dbReference type="EMBL" id="BKCJ010000087">
    <property type="protein sequence ID" value="GEU29644.1"/>
    <property type="molecule type" value="Genomic_DNA"/>
</dbReference>
<keyword evidence="4" id="KW-0540">Nuclease</keyword>
<dbReference type="InterPro" id="IPR036397">
    <property type="entry name" value="RNaseH_sf"/>
</dbReference>
<dbReference type="InterPro" id="IPR054722">
    <property type="entry name" value="PolX-like_BBD"/>
</dbReference>
<keyword evidence="6" id="KW-0547">Nucleotide-binding</keyword>
<evidence type="ECO:0000256" key="1">
    <source>
        <dbReference type="ARBA" id="ARBA00002180"/>
    </source>
</evidence>
<feature type="region of interest" description="Disordered" evidence="19">
    <location>
        <begin position="1745"/>
        <end position="1824"/>
    </location>
</feature>
<evidence type="ECO:0000256" key="12">
    <source>
        <dbReference type="ARBA" id="ARBA00022918"/>
    </source>
</evidence>
<dbReference type="GO" id="GO:0003887">
    <property type="term" value="F:DNA-directed DNA polymerase activity"/>
    <property type="evidence" value="ECO:0007669"/>
    <property type="project" value="UniProtKB-KW"/>
</dbReference>
<feature type="region of interest" description="Disordered" evidence="19">
    <location>
        <begin position="2117"/>
        <end position="2187"/>
    </location>
</feature>
<dbReference type="Pfam" id="PF00665">
    <property type="entry name" value="rve"/>
    <property type="match status" value="1"/>
</dbReference>
<dbReference type="Gene3D" id="3.30.420.10">
    <property type="entry name" value="Ribonuclease H-like superfamily/Ribonuclease H"/>
    <property type="match status" value="1"/>
</dbReference>
<feature type="compositionally biased region" description="Basic and acidic residues" evidence="19">
    <location>
        <begin position="1811"/>
        <end position="1824"/>
    </location>
</feature>
<proteinExistence type="predicted"/>
<dbReference type="InterPro" id="IPR001584">
    <property type="entry name" value="Integrase_cat-core"/>
</dbReference>
<evidence type="ECO:0000256" key="13">
    <source>
        <dbReference type="ARBA" id="ARBA00022932"/>
    </source>
</evidence>
<evidence type="ECO:0000256" key="6">
    <source>
        <dbReference type="ARBA" id="ARBA00022741"/>
    </source>
</evidence>
<feature type="compositionally biased region" description="Polar residues" evidence="19">
    <location>
        <begin position="1185"/>
        <end position="1201"/>
    </location>
</feature>
<dbReference type="GO" id="GO:0006310">
    <property type="term" value="P:DNA recombination"/>
    <property type="evidence" value="ECO:0007669"/>
    <property type="project" value="UniProtKB-KW"/>
</dbReference>
<dbReference type="GO" id="GO:0008233">
    <property type="term" value="F:peptidase activity"/>
    <property type="evidence" value="ECO:0007669"/>
    <property type="project" value="UniProtKB-KW"/>
</dbReference>
<dbReference type="InterPro" id="IPR012337">
    <property type="entry name" value="RNaseH-like_sf"/>
</dbReference>
<evidence type="ECO:0000256" key="7">
    <source>
        <dbReference type="ARBA" id="ARBA00022759"/>
    </source>
</evidence>
<evidence type="ECO:0000313" key="22">
    <source>
        <dbReference type="EMBL" id="GEU29644.1"/>
    </source>
</evidence>
<evidence type="ECO:0000256" key="17">
    <source>
        <dbReference type="PROSITE-ProRule" id="PRU00047"/>
    </source>
</evidence>
<dbReference type="Pfam" id="PF07727">
    <property type="entry name" value="RVT_2"/>
    <property type="match status" value="1"/>
</dbReference>
<keyword evidence="13" id="KW-0808">Transferase</keyword>
<evidence type="ECO:0000256" key="16">
    <source>
        <dbReference type="ARBA" id="ARBA00023268"/>
    </source>
</evidence>
<evidence type="ECO:0000256" key="18">
    <source>
        <dbReference type="SAM" id="Coils"/>
    </source>
</evidence>
<evidence type="ECO:0000256" key="5">
    <source>
        <dbReference type="ARBA" id="ARBA00022723"/>
    </source>
</evidence>
<dbReference type="SUPFAM" id="SSF57756">
    <property type="entry name" value="Retrovirus zinc finger-like domains"/>
    <property type="match status" value="1"/>
</dbReference>
<feature type="coiled-coil region" evidence="18">
    <location>
        <begin position="2043"/>
        <end position="2070"/>
    </location>
</feature>
<dbReference type="InterPro" id="IPR039537">
    <property type="entry name" value="Retrotran_Ty1/copia-like"/>
</dbReference>
<keyword evidence="11" id="KW-0229">DNA integration</keyword>
<feature type="compositionally biased region" description="Basic and acidic residues" evidence="19">
    <location>
        <begin position="2166"/>
        <end position="2177"/>
    </location>
</feature>
<feature type="compositionally biased region" description="Pro residues" evidence="19">
    <location>
        <begin position="2135"/>
        <end position="2147"/>
    </location>
</feature>
<evidence type="ECO:0000259" key="20">
    <source>
        <dbReference type="PROSITE" id="PS50158"/>
    </source>
</evidence>
<sequence length="2449" mass="279848">MVNLLKDIQCVGSDTRPPMLDRTDFALWQQRIRLYCQGKENEVNILKSIDEGPFQMGTVREPLAEGMEGAPHLELTKEDRESQPYDDFEHFLQHKGETIHDYYVRFAKLINDMRNIKMTMSRMQLNSKFVNNMLHESGRFVTTVKLNRGLRDSNYDQLYAYLKQHETHANENKMMLDRFSQHTVDPLALMSNVSHQPHYSQSSSTLPSTYVPPHLADNSHLDSGLCLTDNLIKNLTNTLSLLTQSYKTFLPQTNNQLRTSLNTRNQATVQDGRVVVQVGNANPGQARQVKCYNCNGIGHIARNCTQPKRPQNSDYYKDKMLLMQAQENEVALDVKQLLFHAGGQDNAIDEDVDVQPIQDLALNVDNVFQADDRHALDLDVDEAPTAQTMFMANLSSADLVTDEAGPSYDSNTLSEVHDHDHYQDVVCEHHEEHAMHDNVQLNHIVDSHADYTSESNMIPYDQYVKDNVVSVVHSNVSSIPNDAYMMIYNDMYEPHAQSVSKTSQITVVENSLTAELATYKEQVKLYERRARFELTEREQKINEQLRLVISDRNFKDETLKMELHSVKLQLAYTINHNKLMKDNHVLAIVHNTEDTLEIAEITRRKINDKMKDLELFFVATNSELTVARCTEMHVANTIVETRCLELEGELSNLRDKSHNDNHDKLVKCFSNLEVHHLNLQLKYQNLKDSFGNNPPTPDKDTPDFDSVFVIGKMQASLQGKDNVIKTLQKQISHLQEIRSEADRTFDFRALDSQITQLTAKVTALQAQNDMLRAENDKIKQHYEELYDFIKIMRDKHIEQVIRIVLWYLDSGCSKHMTGDRSRLMNFVKKFIEIVRFRNDHFGAIMGYGDYVIGDSVISRALTGSNLYTILVEDMMKSSLICLLSKASKNKSWLWHRRLNHLNFGKSKKHTYKPKTENTNVEVLNTLHMDLCGPMRVQTINGKKYILVMVNDYSQFTWVKFLRSKDETPKVVIKFLHQIQGGLNKTVRYIRIDNGTQFFNKTLTEYYERIIIFHQKTAPRTPQQNGIVKRQNRTLVEAAWTMLIFSKALMFPWAEAVANACYTQNRSLTQTRHNKTSYELVHNKKPDLTFFRVFGALCYPTNNSEDLGKLQSTTDIGIFVGYAPSRKGPASIFLTPGQISSRLVPNLVPATPYVPPTNKDLEILFQPMFDEYLESPCIERPVSPAPTVQPSVNPACTPSSTTIDQDAPSPSISPSSSALQSHSLHQGVAVESTFIEDNPVAPADNNPFINVFALEPSFDASSSREVQQNQPTSLKHFSISVNGARITRSIMSLATLLDQYLPKDNLSLMPCVWELVPQLDCVMIIILKWIYKVKLDEYDDVLKNKARLVAKGYRQEEGSDFKESFAPGARIDAIRIFIANAASKNMTIYQMDVKTAFLNDELKEEVYVSQPEGFVDPDHPTHVYRLKKALYGLNRLLGHASRPDLVFTVFMCARYQALPTKKHLEALKRVFWYLRGTINWGLWYPKDTAMALTAYVDADHARCQDTQRSTSRSAPFLGDKLVSWSSKKQKSTAISTTEAEYIVMSRCCAQILWMRSQLTDYGFVFNKIPLYCDNHSAIALCYNNVQHFRAFTTSSTIPSIYIQQFWDTNRFDKTAGCYKYQLDEQWFDLTKDTLRDALQITPVKNNKAFSSPPSFDALINFVNDLGYQKVVRNLSNVVTNDKFQPWRALITIINLCLTGKTFGFERPRAPRKHKFHPRPDSPLHLPNEELVLGYLKFSAKGTKREKVAKQQRYLVDEQRSDLDSPVPKPAKATKKSKSSAPKADLRPPVIKPASSQQPQPKPAPAKSKGKKHESVAEGIPEKEPRFYEEANVQRELEEGLKSIYEAPRGPLLLVVISEPESRKYQPLPEVKGKGKKKVTNEQVTLDLLTLQTPKKKSPADQFIFQRRTFTPTGSFGHNESSLLYAELGLIDTSQPLPSHVVQAGPNLKHMDLEVIDVSTQPHPEQMDEGFTTTSYPKVQENLKLTVEEQVILEEPASSTGTLPESPNVLRPLQATTTETTTITIHPPPPQPQQSTTDSMLMKRIGELEHIMANLIQDNKHLEERLDSHGARLYTLENLDIPQQETKSYKTHEDQMMLYEALEKSMNRDHCEELLKDLAGARKKKKKRRDSPKTPLGSPPHQPPPPPPPPDDEDIRNAHIPKVNLRQDWWKPLKEDRPTTPEPTWSISSSDVPVPKNNWASALASTYSPPLKYSLLVQTGDMAMFMNWFCKRQGITKLKPQDLKDPTFELVKVFHPNMIHLQYQMEECHKILTDSVDALIIRHNISNPLPLGGPPGLVTIQSEFFFNKDLEYLRYGSKGSRPALSISKMKATYYPEVGLEKMVPDQMWIEEEHISEGDCRAVRTHMRILSVVRIKVFSMYGAITFWDKYGVQMIMRFNEIHKFSDGTLHQIDEALDYQVKEFKTGRIFCNLESFVGGQVRDGDYRLLKRTE</sequence>
<feature type="domain" description="Integrase catalytic" evidence="21">
    <location>
        <begin position="909"/>
        <end position="1084"/>
    </location>
</feature>
<dbReference type="InterPro" id="IPR001878">
    <property type="entry name" value="Znf_CCHC"/>
</dbReference>
<evidence type="ECO:0000256" key="8">
    <source>
        <dbReference type="ARBA" id="ARBA00022801"/>
    </source>
</evidence>
<organism evidence="22">
    <name type="scientific">Tanacetum cinerariifolium</name>
    <name type="common">Dalmatian daisy</name>
    <name type="synonym">Chrysanthemum cinerariifolium</name>
    <dbReference type="NCBI Taxonomy" id="118510"/>
    <lineage>
        <taxon>Eukaryota</taxon>
        <taxon>Viridiplantae</taxon>
        <taxon>Streptophyta</taxon>
        <taxon>Embryophyta</taxon>
        <taxon>Tracheophyta</taxon>
        <taxon>Spermatophyta</taxon>
        <taxon>Magnoliopsida</taxon>
        <taxon>eudicotyledons</taxon>
        <taxon>Gunneridae</taxon>
        <taxon>Pentapetalae</taxon>
        <taxon>asterids</taxon>
        <taxon>campanulids</taxon>
        <taxon>Asterales</taxon>
        <taxon>Asteraceae</taxon>
        <taxon>Asteroideae</taxon>
        <taxon>Anthemideae</taxon>
        <taxon>Anthemidinae</taxon>
        <taxon>Tanacetum</taxon>
    </lineage>
</organism>
<gene>
    <name evidence="22" type="ORF">Tci_001622</name>
</gene>
<dbReference type="GO" id="GO:0008270">
    <property type="term" value="F:zinc ion binding"/>
    <property type="evidence" value="ECO:0007669"/>
    <property type="project" value="UniProtKB-KW"/>
</dbReference>
<reference evidence="22" key="1">
    <citation type="journal article" date="2019" name="Sci. Rep.">
        <title>Draft genome of Tanacetum cinerariifolium, the natural source of mosquito coil.</title>
        <authorList>
            <person name="Yamashiro T."/>
            <person name="Shiraishi A."/>
            <person name="Satake H."/>
            <person name="Nakayama K."/>
        </authorList>
    </citation>
    <scope>NUCLEOTIDE SEQUENCE</scope>
</reference>
<dbReference type="PANTHER" id="PTHR42648">
    <property type="entry name" value="TRANSPOSASE, PUTATIVE-RELATED"/>
    <property type="match status" value="1"/>
</dbReference>
<evidence type="ECO:0000256" key="3">
    <source>
        <dbReference type="ARBA" id="ARBA00022670"/>
    </source>
</evidence>
<feature type="domain" description="CCHC-type" evidence="20">
    <location>
        <begin position="290"/>
        <end position="306"/>
    </location>
</feature>
<evidence type="ECO:0008006" key="23">
    <source>
        <dbReference type="Google" id="ProtNLM"/>
    </source>
</evidence>
<dbReference type="SUPFAM" id="SSF53098">
    <property type="entry name" value="Ribonuclease H-like"/>
    <property type="match status" value="1"/>
</dbReference>
<comment type="function">
    <text evidence="1">The aspartyl protease (PR) mediates the proteolytic cleavages of the Gag and Gag-Pol polyproteins after assembly of the VLP.</text>
</comment>